<reference evidence="3" key="1">
    <citation type="submission" date="2019-10" db="EMBL/GenBank/DDBJ databases">
        <authorList>
            <consortium name="DOE Joint Genome Institute"/>
            <person name="Kuo A."/>
            <person name="Miyauchi S."/>
            <person name="Kiss E."/>
            <person name="Drula E."/>
            <person name="Kohler A."/>
            <person name="Sanchez-Garcia M."/>
            <person name="Andreopoulos B."/>
            <person name="Barry K.W."/>
            <person name="Bonito G."/>
            <person name="Buee M."/>
            <person name="Carver A."/>
            <person name="Chen C."/>
            <person name="Cichocki N."/>
            <person name="Clum A."/>
            <person name="Culley D."/>
            <person name="Crous P.W."/>
            <person name="Fauchery L."/>
            <person name="Girlanda M."/>
            <person name="Hayes R."/>
            <person name="Keri Z."/>
            <person name="LaButti K."/>
            <person name="Lipzen A."/>
            <person name="Lombard V."/>
            <person name="Magnuson J."/>
            <person name="Maillard F."/>
            <person name="Morin E."/>
            <person name="Murat C."/>
            <person name="Nolan M."/>
            <person name="Ohm R."/>
            <person name="Pangilinan J."/>
            <person name="Pereira M."/>
            <person name="Perotto S."/>
            <person name="Peter M."/>
            <person name="Riley R."/>
            <person name="Sitrit Y."/>
            <person name="Stielow B."/>
            <person name="Szollosi G."/>
            <person name="Zifcakova L."/>
            <person name="Stursova M."/>
            <person name="Spatafora J.W."/>
            <person name="Tedersoo L."/>
            <person name="Vaario L.-M."/>
            <person name="Yamada A."/>
            <person name="Yan M."/>
            <person name="Wang P."/>
            <person name="Xu J."/>
            <person name="Bruns T."/>
            <person name="Baldrian P."/>
            <person name="Vilgalys R."/>
            <person name="Henrissat B."/>
            <person name="Grigoriev I.V."/>
            <person name="Hibbett D."/>
            <person name="Nagy L.G."/>
            <person name="Martin F.M."/>
        </authorList>
    </citation>
    <scope>NUCLEOTIDE SEQUENCE</scope>
    <source>
        <strain evidence="3">Prilba</strain>
    </source>
</reference>
<evidence type="ECO:0000259" key="2">
    <source>
        <dbReference type="Pfam" id="PF20149"/>
    </source>
</evidence>
<name>A0A9P5T6M9_9AGAM</name>
<dbReference type="Pfam" id="PF20149">
    <property type="entry name" value="DUF6532"/>
    <property type="match status" value="1"/>
</dbReference>
<sequence>MAERTDINAIKSDGEPELPDRDESVKPSSGRVHRGVKPDANKDPKPAIVSYSSEYSQEHEDSDDSVYDEGYDPPACYRPHPLAHLWHRSRDSEDSEYMETDDDADLEGLDADTLRAVFEAERAIVLDKNGQPISRNKDGAVIETVNETLARPSDGDGSEYSRESEDSDDCEYDEGYDLPSAPYRLHPLARSEHRPRDSEDSEYMETDDDADLEGLDEDTLRAVLEAERPIWRDENGQLVSRNKDNAVIETTNKMPARPSDDVAATTDMMHGKTPLGQVVKSRRRKAHNFEKPQWDKSAIKQPRIKDEPIDEKRVPSLRTDKQWPAEASIVYPASGDIKLSDQSFDLQQVIRGAMKAGTKYVLWTNAFPPFESRMHLTREWLYAAAKERKAKIIKMRVKEDDGFVRGLKHLIFARVGIIRSGLKEAAVKAVTAGYSLYGTDSQQIAERVKALVVNGSYIFPKRSNAETLDHKNPFHHQVIVSIIRDKFFQKPSSFGTRYPAFFVSAHQTRLEPELPDAMVALAATAVHCALIEWQDGQRTRRSNMPFTEASFKNIYRGHFDTLTHIREKHPNQCHRIMSTLYNAVKSSVNISRPRSLPPWLDLDKEDEP</sequence>
<feature type="compositionally biased region" description="Acidic residues" evidence="1">
    <location>
        <begin position="60"/>
        <end position="71"/>
    </location>
</feature>
<dbReference type="OrthoDB" id="3225557at2759"/>
<accession>A0A9P5T6M9</accession>
<feature type="compositionally biased region" description="Acidic residues" evidence="1">
    <location>
        <begin position="199"/>
        <end position="210"/>
    </location>
</feature>
<dbReference type="EMBL" id="WHVB01000014">
    <property type="protein sequence ID" value="KAF8476650.1"/>
    <property type="molecule type" value="Genomic_DNA"/>
</dbReference>
<feature type="compositionally biased region" description="Basic and acidic residues" evidence="1">
    <location>
        <begin position="1"/>
        <end position="25"/>
    </location>
</feature>
<evidence type="ECO:0000313" key="4">
    <source>
        <dbReference type="Proteomes" id="UP000759537"/>
    </source>
</evidence>
<feature type="domain" description="DUF6532" evidence="2">
    <location>
        <begin position="360"/>
        <end position="564"/>
    </location>
</feature>
<gene>
    <name evidence="3" type="ORF">DFH94DRAFT_694773</name>
</gene>
<keyword evidence="4" id="KW-1185">Reference proteome</keyword>
<comment type="caution">
    <text evidence="3">The sequence shown here is derived from an EMBL/GenBank/DDBJ whole genome shotgun (WGS) entry which is preliminary data.</text>
</comment>
<reference evidence="3" key="2">
    <citation type="journal article" date="2020" name="Nat. Commun.">
        <title>Large-scale genome sequencing of mycorrhizal fungi provides insights into the early evolution of symbiotic traits.</title>
        <authorList>
            <person name="Miyauchi S."/>
            <person name="Kiss E."/>
            <person name="Kuo A."/>
            <person name="Drula E."/>
            <person name="Kohler A."/>
            <person name="Sanchez-Garcia M."/>
            <person name="Morin E."/>
            <person name="Andreopoulos B."/>
            <person name="Barry K.W."/>
            <person name="Bonito G."/>
            <person name="Buee M."/>
            <person name="Carver A."/>
            <person name="Chen C."/>
            <person name="Cichocki N."/>
            <person name="Clum A."/>
            <person name="Culley D."/>
            <person name="Crous P.W."/>
            <person name="Fauchery L."/>
            <person name="Girlanda M."/>
            <person name="Hayes R.D."/>
            <person name="Keri Z."/>
            <person name="LaButti K."/>
            <person name="Lipzen A."/>
            <person name="Lombard V."/>
            <person name="Magnuson J."/>
            <person name="Maillard F."/>
            <person name="Murat C."/>
            <person name="Nolan M."/>
            <person name="Ohm R.A."/>
            <person name="Pangilinan J."/>
            <person name="Pereira M.F."/>
            <person name="Perotto S."/>
            <person name="Peter M."/>
            <person name="Pfister S."/>
            <person name="Riley R."/>
            <person name="Sitrit Y."/>
            <person name="Stielow J.B."/>
            <person name="Szollosi G."/>
            <person name="Zifcakova L."/>
            <person name="Stursova M."/>
            <person name="Spatafora J.W."/>
            <person name="Tedersoo L."/>
            <person name="Vaario L.M."/>
            <person name="Yamada A."/>
            <person name="Yan M."/>
            <person name="Wang P."/>
            <person name="Xu J."/>
            <person name="Bruns T."/>
            <person name="Baldrian P."/>
            <person name="Vilgalys R."/>
            <person name="Dunand C."/>
            <person name="Henrissat B."/>
            <person name="Grigoriev I.V."/>
            <person name="Hibbett D."/>
            <person name="Nagy L.G."/>
            <person name="Martin F.M."/>
        </authorList>
    </citation>
    <scope>NUCLEOTIDE SEQUENCE</scope>
    <source>
        <strain evidence="3">Prilba</strain>
    </source>
</reference>
<feature type="region of interest" description="Disordered" evidence="1">
    <location>
        <begin position="145"/>
        <end position="210"/>
    </location>
</feature>
<feature type="region of interest" description="Disordered" evidence="1">
    <location>
        <begin position="1"/>
        <end position="81"/>
    </location>
</feature>
<protein>
    <recommendedName>
        <fullName evidence="2">DUF6532 domain-containing protein</fullName>
    </recommendedName>
</protein>
<evidence type="ECO:0000256" key="1">
    <source>
        <dbReference type="SAM" id="MobiDB-lite"/>
    </source>
</evidence>
<feature type="compositionally biased region" description="Basic and acidic residues" evidence="1">
    <location>
        <begin position="36"/>
        <end position="45"/>
    </location>
</feature>
<feature type="compositionally biased region" description="Acidic residues" evidence="1">
    <location>
        <begin position="165"/>
        <end position="176"/>
    </location>
</feature>
<evidence type="ECO:0000313" key="3">
    <source>
        <dbReference type="EMBL" id="KAF8476650.1"/>
    </source>
</evidence>
<feature type="compositionally biased region" description="Basic and acidic residues" evidence="1">
    <location>
        <begin position="189"/>
        <end position="198"/>
    </location>
</feature>
<organism evidence="3 4">
    <name type="scientific">Russula ochroleuca</name>
    <dbReference type="NCBI Taxonomy" id="152965"/>
    <lineage>
        <taxon>Eukaryota</taxon>
        <taxon>Fungi</taxon>
        <taxon>Dikarya</taxon>
        <taxon>Basidiomycota</taxon>
        <taxon>Agaricomycotina</taxon>
        <taxon>Agaricomycetes</taxon>
        <taxon>Russulales</taxon>
        <taxon>Russulaceae</taxon>
        <taxon>Russula</taxon>
    </lineage>
</organism>
<proteinExistence type="predicted"/>
<dbReference type="AlphaFoldDB" id="A0A9P5T6M9"/>
<dbReference type="Proteomes" id="UP000759537">
    <property type="component" value="Unassembled WGS sequence"/>
</dbReference>
<dbReference type="InterPro" id="IPR045341">
    <property type="entry name" value="DUF6532"/>
</dbReference>